<keyword evidence="9" id="KW-1185">Reference proteome</keyword>
<evidence type="ECO:0000256" key="4">
    <source>
        <dbReference type="ARBA" id="ARBA00022803"/>
    </source>
</evidence>
<reference evidence="8 9" key="1">
    <citation type="submission" date="2021-01" db="EMBL/GenBank/DDBJ databases">
        <title>FDA dAtabase for Regulatory Grade micrObial Sequences (FDA-ARGOS): Supporting development and validation of Infectious Disease Dx tests.</title>
        <authorList>
            <person name="Sproer C."/>
            <person name="Gronow S."/>
            <person name="Severitt S."/>
            <person name="Schroder I."/>
            <person name="Tallon L."/>
            <person name="Sadzewicz L."/>
            <person name="Zhao X."/>
            <person name="Boylan J."/>
            <person name="Ott S."/>
            <person name="Bowen H."/>
            <person name="Vavikolanu K."/>
            <person name="Mehta A."/>
            <person name="Aluvathingal J."/>
            <person name="Nadendla S."/>
            <person name="Lowell S."/>
            <person name="Myers T."/>
            <person name="Yan Y."/>
            <person name="Sichtig H."/>
        </authorList>
    </citation>
    <scope>NUCLEOTIDE SEQUENCE [LARGE SCALE GENOMIC DNA]</scope>
    <source>
        <strain evidence="8 9">FDAARGOS_1141</strain>
    </source>
</reference>
<keyword evidence="2" id="KW-0963">Cytoplasm</keyword>
<evidence type="ECO:0000256" key="7">
    <source>
        <dbReference type="SAM" id="Phobius"/>
    </source>
</evidence>
<comment type="similarity">
    <text evidence="5">Belongs to the Rap family.</text>
</comment>
<dbReference type="SMART" id="SM00028">
    <property type="entry name" value="TPR"/>
    <property type="match status" value="3"/>
</dbReference>
<sequence>MKKQFLLFILCLFTLKSIAEDRQKREVDSLLNKTRELFNTGQLLPFIETAIKALNLSNVTNYDEGKGKAHSWIAEGLVHVGLFKEGLQHLESVEKTNFYKEGILAQSEVHRVRGRAYGELKLYQQAIREFRLQLGLIKKLTGEKQKKSYQFTYENLSIVFDATGQLDSVEKYNHLLLDHLKGEDEKKEVFRYLVVYDNLGKLYVKKGDFVKAQQYLDKALALVKKYKIPVVLNTYGSLGALEEKKGDLKKAADFYEMSLANKRAIGSRNGMKNSYRELADFYRRSKVSKVKADQYEMAFSRLNDSLESENRQVVDQVLNQILKLKDEESNTKVSRAGTIALNALLLLLVAVSFFVWRSKHNKKILVQKEEALQETETINKELTDQIGENKFNTLLDLAKSNNPEFLILFTELYPQFIQALKSFDANLRSTELEFCAMAFLNFTTKNIAEYTFVTIRAVQVRKNRLRKKFDIPSDVDFNNWMRELAGTPTIPLEPKG</sequence>
<dbReference type="InterPro" id="IPR019734">
    <property type="entry name" value="TPR_rpt"/>
</dbReference>
<feature type="repeat" description="TPR" evidence="6">
    <location>
        <begin position="193"/>
        <end position="226"/>
    </location>
</feature>
<evidence type="ECO:0000256" key="3">
    <source>
        <dbReference type="ARBA" id="ARBA00022737"/>
    </source>
</evidence>
<name>A0ABX7CTN3_SPHMU</name>
<proteinExistence type="inferred from homology"/>
<dbReference type="PANTHER" id="PTHR46630:SF1">
    <property type="entry name" value="TETRATRICOPEPTIDE REPEAT PROTEIN 29"/>
    <property type="match status" value="1"/>
</dbReference>
<evidence type="ECO:0000313" key="9">
    <source>
        <dbReference type="Proteomes" id="UP000595498"/>
    </source>
</evidence>
<evidence type="ECO:0000256" key="1">
    <source>
        <dbReference type="ARBA" id="ARBA00004496"/>
    </source>
</evidence>
<keyword evidence="4 6" id="KW-0802">TPR repeat</keyword>
<dbReference type="PROSITE" id="PS50005">
    <property type="entry name" value="TPR"/>
    <property type="match status" value="1"/>
</dbReference>
<dbReference type="Proteomes" id="UP000595498">
    <property type="component" value="Chromosome"/>
</dbReference>
<gene>
    <name evidence="8" type="ORF">I6I98_04930</name>
</gene>
<evidence type="ECO:0000256" key="2">
    <source>
        <dbReference type="ARBA" id="ARBA00022490"/>
    </source>
</evidence>
<dbReference type="SUPFAM" id="SSF48452">
    <property type="entry name" value="TPR-like"/>
    <property type="match status" value="2"/>
</dbReference>
<dbReference type="Gene3D" id="1.25.40.10">
    <property type="entry name" value="Tetratricopeptide repeat domain"/>
    <property type="match status" value="2"/>
</dbReference>
<accession>A0ABX7CTN3</accession>
<keyword evidence="7" id="KW-0472">Membrane</keyword>
<dbReference type="InterPro" id="IPR051476">
    <property type="entry name" value="Bac_ResReg_Asp_Phosphatase"/>
</dbReference>
<organism evidence="8 9">
    <name type="scientific">Sphingobacterium multivorum</name>
    <dbReference type="NCBI Taxonomy" id="28454"/>
    <lineage>
        <taxon>Bacteria</taxon>
        <taxon>Pseudomonadati</taxon>
        <taxon>Bacteroidota</taxon>
        <taxon>Sphingobacteriia</taxon>
        <taxon>Sphingobacteriales</taxon>
        <taxon>Sphingobacteriaceae</taxon>
        <taxon>Sphingobacterium</taxon>
    </lineage>
</organism>
<keyword evidence="7" id="KW-1133">Transmembrane helix</keyword>
<evidence type="ECO:0000256" key="6">
    <source>
        <dbReference type="PROSITE-ProRule" id="PRU00339"/>
    </source>
</evidence>
<evidence type="ECO:0000313" key="8">
    <source>
        <dbReference type="EMBL" id="QQT54605.1"/>
    </source>
</evidence>
<dbReference type="Pfam" id="PF13424">
    <property type="entry name" value="TPR_12"/>
    <property type="match status" value="1"/>
</dbReference>
<protein>
    <submittedName>
        <fullName evidence="8">Tetratricopeptide repeat protein</fullName>
    </submittedName>
</protein>
<comment type="subcellular location">
    <subcellularLocation>
        <location evidence="1">Cytoplasm</location>
    </subcellularLocation>
</comment>
<dbReference type="InterPro" id="IPR016032">
    <property type="entry name" value="Sig_transdc_resp-reg_C-effctor"/>
</dbReference>
<dbReference type="PANTHER" id="PTHR46630">
    <property type="entry name" value="TETRATRICOPEPTIDE REPEAT PROTEIN 29"/>
    <property type="match status" value="1"/>
</dbReference>
<evidence type="ECO:0000256" key="5">
    <source>
        <dbReference type="ARBA" id="ARBA00038253"/>
    </source>
</evidence>
<keyword evidence="7" id="KW-0812">Transmembrane</keyword>
<keyword evidence="3" id="KW-0677">Repeat</keyword>
<feature type="transmembrane region" description="Helical" evidence="7">
    <location>
        <begin position="339"/>
        <end position="356"/>
    </location>
</feature>
<dbReference type="EMBL" id="CP068224">
    <property type="protein sequence ID" value="QQT54605.1"/>
    <property type="molecule type" value="Genomic_DNA"/>
</dbReference>
<dbReference type="InterPro" id="IPR011990">
    <property type="entry name" value="TPR-like_helical_dom_sf"/>
</dbReference>
<dbReference type="SUPFAM" id="SSF46894">
    <property type="entry name" value="C-terminal effector domain of the bipartite response regulators"/>
    <property type="match status" value="1"/>
</dbReference>